<organism evidence="1 2">
    <name type="scientific">Sphaeroforma arctica JP610</name>
    <dbReference type="NCBI Taxonomy" id="667725"/>
    <lineage>
        <taxon>Eukaryota</taxon>
        <taxon>Ichthyosporea</taxon>
        <taxon>Ichthyophonida</taxon>
        <taxon>Sphaeroforma</taxon>
    </lineage>
</organism>
<sequence length="103" mass="12003">MNSNRSRYRTILNSTVLDYYIVFDTDMHVWDAITEVRAKEYTSMQVWDSISAGSIEFSAKQVGYPYLGTLVENDLVQSALLDQIKQYSHVTTEYNSRVESFDW</sequence>
<proteinExistence type="predicted"/>
<protein>
    <submittedName>
        <fullName evidence="1">Uncharacterized protein</fullName>
    </submittedName>
</protein>
<gene>
    <name evidence="1" type="ORF">SARC_16026</name>
</gene>
<keyword evidence="2" id="KW-1185">Reference proteome</keyword>
<evidence type="ECO:0000313" key="2">
    <source>
        <dbReference type="Proteomes" id="UP000054560"/>
    </source>
</evidence>
<dbReference type="AlphaFoldDB" id="A0A0L0F5H0"/>
<dbReference type="PANTHER" id="PTHR43876">
    <property type="entry name" value="UBIQUINONE BIOSYNTHESIS MONOOXYGENASE COQ6, MITOCHONDRIAL"/>
    <property type="match status" value="1"/>
</dbReference>
<dbReference type="GeneID" id="25916530"/>
<dbReference type="Proteomes" id="UP000054560">
    <property type="component" value="Unassembled WGS sequence"/>
</dbReference>
<dbReference type="InterPro" id="IPR036188">
    <property type="entry name" value="FAD/NAD-bd_sf"/>
</dbReference>
<dbReference type="InterPro" id="IPR051205">
    <property type="entry name" value="UbiH/COQ6_monooxygenase"/>
</dbReference>
<evidence type="ECO:0000313" key="1">
    <source>
        <dbReference type="EMBL" id="KNC71433.1"/>
    </source>
</evidence>
<accession>A0A0L0F5H0</accession>
<dbReference type="RefSeq" id="XP_014145335.1">
    <property type="nucleotide sequence ID" value="XM_014289860.1"/>
</dbReference>
<feature type="non-terminal residue" evidence="1">
    <location>
        <position position="103"/>
    </location>
</feature>
<dbReference type="EMBL" id="KQ248820">
    <property type="protein sequence ID" value="KNC71433.1"/>
    <property type="molecule type" value="Genomic_DNA"/>
</dbReference>
<dbReference type="GO" id="GO:0005739">
    <property type="term" value="C:mitochondrion"/>
    <property type="evidence" value="ECO:0007669"/>
    <property type="project" value="TreeGrafter"/>
</dbReference>
<reference evidence="1 2" key="1">
    <citation type="submission" date="2011-02" db="EMBL/GenBank/DDBJ databases">
        <title>The Genome Sequence of Sphaeroforma arctica JP610.</title>
        <authorList>
            <consortium name="The Broad Institute Genome Sequencing Platform"/>
            <person name="Russ C."/>
            <person name="Cuomo C."/>
            <person name="Young S.K."/>
            <person name="Zeng Q."/>
            <person name="Gargeya S."/>
            <person name="Alvarado L."/>
            <person name="Berlin A."/>
            <person name="Chapman S.B."/>
            <person name="Chen Z."/>
            <person name="Freedman E."/>
            <person name="Gellesch M."/>
            <person name="Goldberg J."/>
            <person name="Griggs A."/>
            <person name="Gujja S."/>
            <person name="Heilman E."/>
            <person name="Heiman D."/>
            <person name="Howarth C."/>
            <person name="Mehta T."/>
            <person name="Neiman D."/>
            <person name="Pearson M."/>
            <person name="Roberts A."/>
            <person name="Saif S."/>
            <person name="Shea T."/>
            <person name="Shenoy N."/>
            <person name="Sisk P."/>
            <person name="Stolte C."/>
            <person name="Sykes S."/>
            <person name="White J."/>
            <person name="Yandava C."/>
            <person name="Burger G."/>
            <person name="Gray M.W."/>
            <person name="Holland P.W.H."/>
            <person name="King N."/>
            <person name="Lang F.B.F."/>
            <person name="Roger A.J."/>
            <person name="Ruiz-Trillo I."/>
            <person name="Haas B."/>
            <person name="Nusbaum C."/>
            <person name="Birren B."/>
        </authorList>
    </citation>
    <scope>NUCLEOTIDE SEQUENCE [LARGE SCALE GENOMIC DNA]</scope>
    <source>
        <strain evidence="1 2">JP610</strain>
    </source>
</reference>
<dbReference type="Gene3D" id="3.50.50.60">
    <property type="entry name" value="FAD/NAD(P)-binding domain"/>
    <property type="match status" value="1"/>
</dbReference>
<dbReference type="PANTHER" id="PTHR43876:SF7">
    <property type="entry name" value="UBIQUINONE BIOSYNTHESIS MONOOXYGENASE COQ6, MITOCHONDRIAL"/>
    <property type="match status" value="1"/>
</dbReference>
<name>A0A0L0F5H0_9EUKA</name>